<reference evidence="6 7" key="1">
    <citation type="submission" date="2024-07" db="EMBL/GenBank/DDBJ databases">
        <title>Section-level genome sequencing and comparative genomics of Aspergillus sections Usti and Cavernicolus.</title>
        <authorList>
            <consortium name="Lawrence Berkeley National Laboratory"/>
            <person name="Nybo J.L."/>
            <person name="Vesth T.C."/>
            <person name="Theobald S."/>
            <person name="Frisvad J.C."/>
            <person name="Larsen T.O."/>
            <person name="Kjaerboelling I."/>
            <person name="Rothschild-Mancinelli K."/>
            <person name="Lyhne E.K."/>
            <person name="Kogle M.E."/>
            <person name="Barry K."/>
            <person name="Clum A."/>
            <person name="Na H."/>
            <person name="Ledsgaard L."/>
            <person name="Lin J."/>
            <person name="Lipzen A."/>
            <person name="Kuo A."/>
            <person name="Riley R."/>
            <person name="Mondo S."/>
            <person name="LaButti K."/>
            <person name="Haridas S."/>
            <person name="Pangalinan J."/>
            <person name="Salamov A.A."/>
            <person name="Simmons B.A."/>
            <person name="Magnuson J.K."/>
            <person name="Chen J."/>
            <person name="Drula E."/>
            <person name="Henrissat B."/>
            <person name="Wiebenga A."/>
            <person name="Lubbers R.J."/>
            <person name="Gomes A.C."/>
            <person name="Macurrencykelacurrency M.R."/>
            <person name="Stajich J."/>
            <person name="Grigoriev I.V."/>
            <person name="Mortensen U.H."/>
            <person name="De vries R.P."/>
            <person name="Baker S.E."/>
            <person name="Andersen M.R."/>
        </authorList>
    </citation>
    <scope>NUCLEOTIDE SEQUENCE [LARGE SCALE GENOMIC DNA]</scope>
    <source>
        <strain evidence="6 7">CBS 756.74</strain>
    </source>
</reference>
<dbReference type="Pfam" id="PF12796">
    <property type="entry name" value="Ank_2"/>
    <property type="match status" value="2"/>
</dbReference>
<accession>A0ABR4JRG1</accession>
<feature type="repeat" description="ANK" evidence="3">
    <location>
        <begin position="684"/>
        <end position="712"/>
    </location>
</feature>
<dbReference type="InterPro" id="IPR050889">
    <property type="entry name" value="Dendritic_Spine_Reg/Scaffold"/>
</dbReference>
<dbReference type="Proteomes" id="UP001610444">
    <property type="component" value="Unassembled WGS sequence"/>
</dbReference>
<keyword evidence="2 3" id="KW-0040">ANK repeat</keyword>
<keyword evidence="1" id="KW-0677">Repeat</keyword>
<dbReference type="EMBL" id="JBFXLR010000050">
    <property type="protein sequence ID" value="KAL2842632.1"/>
    <property type="molecule type" value="Genomic_DNA"/>
</dbReference>
<dbReference type="PANTHER" id="PTHR24166:SF48">
    <property type="entry name" value="PROTEIN VAPYRIN"/>
    <property type="match status" value="1"/>
</dbReference>
<dbReference type="Gene3D" id="1.25.40.20">
    <property type="entry name" value="Ankyrin repeat-containing domain"/>
    <property type="match status" value="4"/>
</dbReference>
<evidence type="ECO:0000256" key="4">
    <source>
        <dbReference type="SAM" id="Coils"/>
    </source>
</evidence>
<organism evidence="6 7">
    <name type="scientific">Aspergillus pseudodeflectus</name>
    <dbReference type="NCBI Taxonomy" id="176178"/>
    <lineage>
        <taxon>Eukaryota</taxon>
        <taxon>Fungi</taxon>
        <taxon>Dikarya</taxon>
        <taxon>Ascomycota</taxon>
        <taxon>Pezizomycotina</taxon>
        <taxon>Eurotiomycetes</taxon>
        <taxon>Eurotiomycetidae</taxon>
        <taxon>Eurotiales</taxon>
        <taxon>Aspergillaceae</taxon>
        <taxon>Aspergillus</taxon>
        <taxon>Aspergillus subgen. Nidulantes</taxon>
    </lineage>
</organism>
<feature type="compositionally biased region" description="Polar residues" evidence="5">
    <location>
        <begin position="604"/>
        <end position="616"/>
    </location>
</feature>
<dbReference type="PROSITE" id="PS50297">
    <property type="entry name" value="ANK_REP_REGION"/>
    <property type="match status" value="4"/>
</dbReference>
<dbReference type="InterPro" id="IPR002110">
    <property type="entry name" value="Ankyrin_rpt"/>
</dbReference>
<evidence type="ECO:0000313" key="6">
    <source>
        <dbReference type="EMBL" id="KAL2842632.1"/>
    </source>
</evidence>
<evidence type="ECO:0000256" key="2">
    <source>
        <dbReference type="ARBA" id="ARBA00023043"/>
    </source>
</evidence>
<keyword evidence="7" id="KW-1185">Reference proteome</keyword>
<feature type="coiled-coil region" evidence="4">
    <location>
        <begin position="969"/>
        <end position="1016"/>
    </location>
</feature>
<sequence length="1710" mass="191366">MAQRSLPTVPVKHADLIGYLQSHPNEPVRDLLKPYNDYDAVLRQIFAQEPNHPLIADGLLNVVPLYNVGGDGAADLRIRARDLIAESDHVKSKYIMPLADEDRRPDGSFAVVPSLKQFQTNFSIFSEGSLSSLNWDNVLAVGSSVATALLPLPAEFAQADSKRKIRQFYHEKFAPASDVDLFLYGLNHEQAIEKIKHIERCINDSVLTETTTVRTKHAITIVSQYPTRHVQIVLRLYKSPAEILTGLDVDCSAVAYNGRQVYLTPRALGAYITQINNIDLSRRSPSYESRLSKYSRRGFEVYWPDLDRSRIDPTIYERNLKRIVGLARLLVLEKLPHLSERELYQNKRRRERGRPAIKGSRQYALPGNLKDEWDDEIPDWMEEDQVSNYHTIKIPYGKKYYARKIEKILFTKDLLLNAEWNRPLDRTANLHRHPAFFGSVDDVLHDCCGYCPVPETDEEHKIAQEESKTFISGAIGFLTDNPGRQEIGSFNPITEGDWSEMAYLGSSEGLSQAIVDGDLEAVKQWLAKGVDINKRDHTGRTPLHLAAMASTPEILQHLVDNGARITWRLADGRSALHLAAARGNVEMIRSLMRRSEQNEESEAQRQMQKNEPQATDSETESHTEGDAELVSNPSEDGSTDHVSYATGSFVKVKKEEPDKEEPFAADSDLSDPDIYDVNAVEWDLNASPLHLAVMKGHVEAVEELVTSFGADVLLPIKPNNGPRSINLTLVIALALPLEQAKAMTAKLLQLGASPAQANSDHKTPLLFLAAAGHHDILDLYLHHDQPAVVRAINHLSVVEIPHQILSAQSPLTAAIGAKNEALASRLLELGAHPSISFQDFMSSAQEFSFVRNQLTAENRTHFEERVDQPVVYAAENDLPLLAMELLARGADPNTLTQEGYVALGKSYRSRHTTGSSLLDYVRTKLAALREYTGEPVKATPPEPLDPDDNAYLKGFAPGSYQHWRAKGLLAEERKNFKNKEQEYLKALESANTMEGLEEKKAAIRELVEAFAKLESDLVKRGAKTFQELHPDVKTDEPNTAKTSTAKTSPFSITLSFRGPDIIGDKRLDYLRMFEAAWTGDLDTIKALTTTVSSNTSYRQPLELAICDDRGYSAFTIAVIRGHLDVAYGIIAIAAAQYKPPEEKQARYRMRQYDLGDDYAESDDDESDGLQLEEEIVQTEFTIDTVGQIKTEVESKTNPVAILKGHCALNLFLEGIAGETINTLIGYAIWTDDTKLLASLISLGEQLNEKFPYYPGDPQPDQISPADFLMAIRLGRLHCLELLIKRTGTGINLDELVEKSDIEVVETPDHYRGLSVRGKKRADWASRGRTTRQSETEPPLLQAARTGKLESVQWFLGPAPARCYATFVAAWEHDERVQQLSSTKKGLKRTITDFLDSRRHLVLHCAVLAAENKDSQALVEYLATTMRPLLDVKNVDGYTPLAVAFRLGRLEFAKTLIQAGADQTVRDSQGNNLLHLRFGKKNLSFGTGEPIYEMLELIDPQLLPSMLTERCASRAGTHTPFSLWISRIPSNNRPEALKQLATGLELIKPLGSKHLELLDNAGNTPAHNAALNSWEQTDFLLRHLPELAVKENVNGFTPADLAEQKWFAVAVKPPVTGDQTRYRRLGVGAVGRAPWTFVRTSGERMTVDQKWRTYQRCCESGRGSEGVERRRKLVTLFEAREFAAASYARFRTSREPWRPRETDEISKSLDM</sequence>
<evidence type="ECO:0000256" key="5">
    <source>
        <dbReference type="SAM" id="MobiDB-lite"/>
    </source>
</evidence>
<feature type="region of interest" description="Disordered" evidence="5">
    <location>
        <begin position="593"/>
        <end position="642"/>
    </location>
</feature>
<protein>
    <submittedName>
        <fullName evidence="6">Ankyrin repeat-containing domain protein</fullName>
    </submittedName>
</protein>
<dbReference type="InterPro" id="IPR036770">
    <property type="entry name" value="Ankyrin_rpt-contain_sf"/>
</dbReference>
<evidence type="ECO:0000313" key="7">
    <source>
        <dbReference type="Proteomes" id="UP001610444"/>
    </source>
</evidence>
<comment type="caution">
    <text evidence="6">The sequence shown here is derived from an EMBL/GenBank/DDBJ whole genome shotgun (WGS) entry which is preliminary data.</text>
</comment>
<dbReference type="PROSITE" id="PS50088">
    <property type="entry name" value="ANK_REPEAT"/>
    <property type="match status" value="4"/>
</dbReference>
<proteinExistence type="predicted"/>
<keyword evidence="4" id="KW-0175">Coiled coil</keyword>
<feature type="region of interest" description="Disordered" evidence="5">
    <location>
        <begin position="649"/>
        <end position="668"/>
    </location>
</feature>
<gene>
    <name evidence="6" type="ORF">BJX68DRAFT_166543</name>
</gene>
<feature type="repeat" description="ANK" evidence="3">
    <location>
        <begin position="571"/>
        <end position="603"/>
    </location>
</feature>
<feature type="repeat" description="ANK" evidence="3">
    <location>
        <begin position="538"/>
        <end position="570"/>
    </location>
</feature>
<dbReference type="SMART" id="SM00248">
    <property type="entry name" value="ANK"/>
    <property type="match status" value="13"/>
</dbReference>
<feature type="compositionally biased region" description="Basic and acidic residues" evidence="5">
    <location>
        <begin position="652"/>
        <end position="662"/>
    </location>
</feature>
<name>A0ABR4JRG1_9EURO</name>
<dbReference type="RefSeq" id="XP_070895198.1">
    <property type="nucleotide sequence ID" value="XM_071036966.1"/>
</dbReference>
<dbReference type="SUPFAM" id="SSF48403">
    <property type="entry name" value="Ankyrin repeat"/>
    <property type="match status" value="2"/>
</dbReference>
<dbReference type="GeneID" id="98152130"/>
<dbReference type="PANTHER" id="PTHR24166">
    <property type="entry name" value="ROLLING PEBBLES, ISOFORM B"/>
    <property type="match status" value="1"/>
</dbReference>
<evidence type="ECO:0000256" key="1">
    <source>
        <dbReference type="ARBA" id="ARBA00022737"/>
    </source>
</evidence>
<feature type="repeat" description="ANK" evidence="3">
    <location>
        <begin position="1435"/>
        <end position="1467"/>
    </location>
</feature>
<evidence type="ECO:0000256" key="3">
    <source>
        <dbReference type="PROSITE-ProRule" id="PRU00023"/>
    </source>
</evidence>
<dbReference type="Pfam" id="PF00023">
    <property type="entry name" value="Ank"/>
    <property type="match status" value="1"/>
</dbReference>